<feature type="transmembrane region" description="Helical" evidence="1">
    <location>
        <begin position="48"/>
        <end position="71"/>
    </location>
</feature>
<evidence type="ECO:0000313" key="2">
    <source>
        <dbReference type="EMBL" id="QKJ30827.1"/>
    </source>
</evidence>
<dbReference type="AlphaFoldDB" id="A0A7D4Q4C0"/>
<keyword evidence="1" id="KW-0812">Transmembrane</keyword>
<protein>
    <recommendedName>
        <fullName evidence="4">DUF4175 family protein</fullName>
    </recommendedName>
</protein>
<dbReference type="EMBL" id="CP054139">
    <property type="protein sequence ID" value="QKJ30827.1"/>
    <property type="molecule type" value="Genomic_DNA"/>
</dbReference>
<evidence type="ECO:0000313" key="3">
    <source>
        <dbReference type="Proteomes" id="UP000505355"/>
    </source>
</evidence>
<keyword evidence="1" id="KW-0472">Membrane</keyword>
<evidence type="ECO:0000256" key="1">
    <source>
        <dbReference type="SAM" id="Phobius"/>
    </source>
</evidence>
<feature type="transmembrane region" description="Helical" evidence="1">
    <location>
        <begin position="136"/>
        <end position="153"/>
    </location>
</feature>
<name>A0A7D4Q4C0_9SPHI</name>
<organism evidence="2 3">
    <name type="scientific">Mucilaginibacter mali</name>
    <dbReference type="NCBI Taxonomy" id="2740462"/>
    <lineage>
        <taxon>Bacteria</taxon>
        <taxon>Pseudomonadati</taxon>
        <taxon>Bacteroidota</taxon>
        <taxon>Sphingobacteriia</taxon>
        <taxon>Sphingobacteriales</taxon>
        <taxon>Sphingobacteriaceae</taxon>
        <taxon>Mucilaginibacter</taxon>
    </lineage>
</organism>
<reference evidence="2 3" key="1">
    <citation type="submission" date="2020-05" db="EMBL/GenBank/DDBJ databases">
        <title>Mucilaginibacter mali sp. nov.</title>
        <authorList>
            <person name="Kim H.S."/>
            <person name="Lee K.C."/>
            <person name="Suh M.K."/>
            <person name="Kim J.-S."/>
            <person name="Han K.-I."/>
            <person name="Eom M.K."/>
            <person name="Shin Y.K."/>
            <person name="Lee J.-S."/>
        </authorList>
    </citation>
    <scope>NUCLEOTIDE SEQUENCE [LARGE SCALE GENOMIC DNA]</scope>
    <source>
        <strain evidence="2 3">G2-14</strain>
    </source>
</reference>
<keyword evidence="1" id="KW-1133">Transmembrane helix</keyword>
<sequence length="708" mass="79922">MADMKGSDKIYSLRRWWIICQVAADLMLSITITLLVLIGLYFINALHFMFSTPLFMGAIILTITFGAFLFVRKPWQITAFTVSGFLNRSYPGLEESAELVLKPSGELTLLQNLQVNRVEVALAHVPALPKAFFKRLIIAACCLLVACILANFANKAEVVMHVTGDNLLTPLPKKEKVLPQVDNIELTIAPPAYTNKPKREQDKFTILAEEGSVVNWIIRTNIAVKKLSLLFNDREALSLKPNVEGTEWTAQKAIDKPGFYQVNIDDKLSDLYQIEVIKDNAPQIHIKTPKQYTYIDAGEKPQVTLTTNITDDYGISSAQILATVAKGSGEGVKFKEYKIPFGEAFMAHSSSYNLQHMFDLPKLDMEPGDELYFYIEAQDNHQQKSRTDVYTVTIQDTAALLSMDGIVNGSNLKPEYFRSQRQIIMDTEKLLKGRDSLSKEKFNETSNEIGADQKMLRLRYGKFLGEEEESNVGGLSENDELAKAENFSNAKMLLDAYTDKHDNAEDATFFEPGIKAQLKATLTEMWNAELRLRMYKPQDALPFEYKALRLLKDLQQKSRSYVAKTSYKPSPLKMEKRLSGDLDKIIQPSNRQEMKPGTDQFETLKNAVQLLEQIRLSRTIAPAERHNLQLARQQLSVKASAQPGVYLSAVSAMNRILSDKQPVLSDIDMVERAIQRTLPQSARVPQSQTTLPDMGLAQHYYQNLKNKP</sequence>
<accession>A0A7D4Q4C0</accession>
<dbReference type="KEGG" id="mmab:HQ865_14070"/>
<evidence type="ECO:0008006" key="4">
    <source>
        <dbReference type="Google" id="ProtNLM"/>
    </source>
</evidence>
<proteinExistence type="predicted"/>
<dbReference type="Proteomes" id="UP000505355">
    <property type="component" value="Chromosome"/>
</dbReference>
<gene>
    <name evidence="2" type="ORF">HQ865_14070</name>
</gene>
<dbReference type="RefSeq" id="WP_173415497.1">
    <property type="nucleotide sequence ID" value="NZ_CP054139.1"/>
</dbReference>
<feature type="transmembrane region" description="Helical" evidence="1">
    <location>
        <begin position="16"/>
        <end position="42"/>
    </location>
</feature>
<keyword evidence="3" id="KW-1185">Reference proteome</keyword>